<evidence type="ECO:0000256" key="2">
    <source>
        <dbReference type="ARBA" id="ARBA00023125"/>
    </source>
</evidence>
<dbReference type="SUPFAM" id="SSF46689">
    <property type="entry name" value="Homeodomain-like"/>
    <property type="match status" value="1"/>
</dbReference>
<keyword evidence="1" id="KW-0805">Transcription regulation</keyword>
<keyword evidence="7" id="KW-1185">Reference proteome</keyword>
<dbReference type="AlphaFoldDB" id="A0A4R6SW56"/>
<dbReference type="InterPro" id="IPR009057">
    <property type="entry name" value="Homeodomain-like_sf"/>
</dbReference>
<proteinExistence type="predicted"/>
<dbReference type="Gene3D" id="1.10.357.10">
    <property type="entry name" value="Tetracycline Repressor, domain 2"/>
    <property type="match status" value="1"/>
</dbReference>
<dbReference type="PROSITE" id="PS01081">
    <property type="entry name" value="HTH_TETR_1"/>
    <property type="match status" value="1"/>
</dbReference>
<dbReference type="GO" id="GO:0000976">
    <property type="term" value="F:transcription cis-regulatory region binding"/>
    <property type="evidence" value="ECO:0007669"/>
    <property type="project" value="TreeGrafter"/>
</dbReference>
<evidence type="ECO:0000259" key="5">
    <source>
        <dbReference type="PROSITE" id="PS50977"/>
    </source>
</evidence>
<feature type="DNA-binding region" description="H-T-H motif" evidence="4">
    <location>
        <begin position="43"/>
        <end position="62"/>
    </location>
</feature>
<evidence type="ECO:0000256" key="3">
    <source>
        <dbReference type="ARBA" id="ARBA00023163"/>
    </source>
</evidence>
<dbReference type="InterPro" id="IPR041490">
    <property type="entry name" value="KstR2_TetR_C"/>
</dbReference>
<gene>
    <name evidence="6" type="ORF">ATK78_1765</name>
</gene>
<dbReference type="Pfam" id="PF17932">
    <property type="entry name" value="TetR_C_24"/>
    <property type="match status" value="1"/>
</dbReference>
<dbReference type="SUPFAM" id="SSF48498">
    <property type="entry name" value="Tetracyclin repressor-like, C-terminal domain"/>
    <property type="match status" value="1"/>
</dbReference>
<dbReference type="InterPro" id="IPR001647">
    <property type="entry name" value="HTH_TetR"/>
</dbReference>
<evidence type="ECO:0000313" key="6">
    <source>
        <dbReference type="EMBL" id="TDQ09609.1"/>
    </source>
</evidence>
<dbReference type="GO" id="GO:0003700">
    <property type="term" value="F:DNA-binding transcription factor activity"/>
    <property type="evidence" value="ECO:0007669"/>
    <property type="project" value="TreeGrafter"/>
</dbReference>
<dbReference type="PANTHER" id="PTHR30055:SF234">
    <property type="entry name" value="HTH-TYPE TRANSCRIPTIONAL REGULATOR BETI"/>
    <property type="match status" value="1"/>
</dbReference>
<dbReference type="InterPro" id="IPR036271">
    <property type="entry name" value="Tet_transcr_reg_TetR-rel_C_sf"/>
</dbReference>
<keyword evidence="2 4" id="KW-0238">DNA-binding</keyword>
<keyword evidence="3" id="KW-0804">Transcription</keyword>
<dbReference type="InterPro" id="IPR050109">
    <property type="entry name" value="HTH-type_TetR-like_transc_reg"/>
</dbReference>
<accession>A0A4R6SW56</accession>
<reference evidence="6 7" key="1">
    <citation type="submission" date="2019-03" db="EMBL/GenBank/DDBJ databases">
        <title>Genomic Encyclopedia of Archaeal and Bacterial Type Strains, Phase II (KMG-II): from individual species to whole genera.</title>
        <authorList>
            <person name="Goeker M."/>
        </authorList>
    </citation>
    <scope>NUCLEOTIDE SEQUENCE [LARGE SCALE GENOMIC DNA]</scope>
    <source>
        <strain evidence="6 7">DSM 19035</strain>
    </source>
</reference>
<dbReference type="Proteomes" id="UP000295620">
    <property type="component" value="Unassembled WGS sequence"/>
</dbReference>
<dbReference type="PANTHER" id="PTHR30055">
    <property type="entry name" value="HTH-TYPE TRANSCRIPTIONAL REGULATOR RUTR"/>
    <property type="match status" value="1"/>
</dbReference>
<evidence type="ECO:0000256" key="4">
    <source>
        <dbReference type="PROSITE-ProRule" id="PRU00335"/>
    </source>
</evidence>
<organism evidence="6 7">
    <name type="scientific">Pedobacter metabolipauper</name>
    <dbReference type="NCBI Taxonomy" id="425513"/>
    <lineage>
        <taxon>Bacteria</taxon>
        <taxon>Pseudomonadati</taxon>
        <taxon>Bacteroidota</taxon>
        <taxon>Sphingobacteriia</taxon>
        <taxon>Sphingobacteriales</taxon>
        <taxon>Sphingobacteriaceae</taxon>
        <taxon>Pedobacter</taxon>
    </lineage>
</organism>
<evidence type="ECO:0000256" key="1">
    <source>
        <dbReference type="ARBA" id="ARBA00023015"/>
    </source>
</evidence>
<dbReference type="Pfam" id="PF00440">
    <property type="entry name" value="TetR_N"/>
    <property type="match status" value="1"/>
</dbReference>
<comment type="caution">
    <text evidence="6">The sequence shown here is derived from an EMBL/GenBank/DDBJ whole genome shotgun (WGS) entry which is preliminary data.</text>
</comment>
<sequence length="227" mass="25892">MSELINRLINFGHSKEMEKTDKRSSILEAAEKLFCELGYEGTSTRQIAKEAGANMAMINYYFGSKEGVFMEVMDGRIEGFKEQLTSISNDNLSGMEKLLKVVEDYTGRILENHAFHKMMHRELSLTQRPEMFVRIKNSMAENRLVIEQIINDGIKDGSFRQVDVRMLIATLMGTISYVAISPSKITSGTNLDINNTEDRKIITDRLIKHLKDLITIYLTPKNDTKTN</sequence>
<feature type="domain" description="HTH tetR-type" evidence="5">
    <location>
        <begin position="20"/>
        <end position="80"/>
    </location>
</feature>
<name>A0A4R6SW56_9SPHI</name>
<dbReference type="PROSITE" id="PS50977">
    <property type="entry name" value="HTH_TETR_2"/>
    <property type="match status" value="1"/>
</dbReference>
<dbReference type="InterPro" id="IPR023772">
    <property type="entry name" value="DNA-bd_HTH_TetR-type_CS"/>
</dbReference>
<evidence type="ECO:0000313" key="7">
    <source>
        <dbReference type="Proteomes" id="UP000295620"/>
    </source>
</evidence>
<protein>
    <submittedName>
        <fullName evidence="6">TetR family transcriptional regulator</fullName>
    </submittedName>
</protein>
<dbReference type="EMBL" id="SNYC01000004">
    <property type="protein sequence ID" value="TDQ09609.1"/>
    <property type="molecule type" value="Genomic_DNA"/>
</dbReference>
<dbReference type="PRINTS" id="PR00455">
    <property type="entry name" value="HTHTETR"/>
</dbReference>